<sequence length="49" mass="5149">MAMSVSSKRITGILAAIEEVIAHGPKTPDMKGNATTPQVADAICKIILR</sequence>
<proteinExistence type="predicted"/>
<dbReference type="Proteomes" id="UP000250561">
    <property type="component" value="Unassembled WGS sequence"/>
</dbReference>
<dbReference type="GO" id="GO:0046553">
    <property type="term" value="F:D-malate dehydrogenase (decarboxylating) (NAD+) activity"/>
    <property type="evidence" value="ECO:0007669"/>
    <property type="project" value="UniProtKB-EC"/>
</dbReference>
<name>A0A2X1K6G7_ECOLX</name>
<protein>
    <submittedName>
        <fullName evidence="1">Tartrate dehydrogenase/decarboxylase (D-malate dehydrogenase [decarboxylating])</fullName>
        <ecNumber evidence="1">1.1.1.83</ecNumber>
    </submittedName>
</protein>
<dbReference type="Gene3D" id="3.40.718.10">
    <property type="entry name" value="Isopropylmalate Dehydrogenase"/>
    <property type="match status" value="1"/>
</dbReference>
<gene>
    <name evidence="1" type="primary">dmlA_1</name>
    <name evidence="1" type="ORF">NCTC11126_04647</name>
</gene>
<reference evidence="1 2" key="1">
    <citation type="submission" date="2018-06" db="EMBL/GenBank/DDBJ databases">
        <authorList>
            <consortium name="Pathogen Informatics"/>
            <person name="Doyle S."/>
        </authorList>
    </citation>
    <scope>NUCLEOTIDE SEQUENCE [LARGE SCALE GENOMIC DNA]</scope>
    <source>
        <strain evidence="1 2">NCTC11126</strain>
    </source>
</reference>
<dbReference type="EMBL" id="UARS01000009">
    <property type="protein sequence ID" value="SPW54990.1"/>
    <property type="molecule type" value="Genomic_DNA"/>
</dbReference>
<keyword evidence="1" id="KW-0560">Oxidoreductase</keyword>
<evidence type="ECO:0000313" key="1">
    <source>
        <dbReference type="EMBL" id="SPW54990.1"/>
    </source>
</evidence>
<dbReference type="SUPFAM" id="SSF53659">
    <property type="entry name" value="Isocitrate/Isopropylmalate dehydrogenase-like"/>
    <property type="match status" value="1"/>
</dbReference>
<dbReference type="AlphaFoldDB" id="A0A2X1K6G7"/>
<dbReference type="EC" id="1.1.1.83" evidence="1"/>
<evidence type="ECO:0000313" key="2">
    <source>
        <dbReference type="Proteomes" id="UP000250561"/>
    </source>
</evidence>
<organism evidence="1 2">
    <name type="scientific">Escherichia coli</name>
    <dbReference type="NCBI Taxonomy" id="562"/>
    <lineage>
        <taxon>Bacteria</taxon>
        <taxon>Pseudomonadati</taxon>
        <taxon>Pseudomonadota</taxon>
        <taxon>Gammaproteobacteria</taxon>
        <taxon>Enterobacterales</taxon>
        <taxon>Enterobacteriaceae</taxon>
        <taxon>Escherichia</taxon>
    </lineage>
</organism>
<accession>A0A2X1K6G7</accession>